<evidence type="ECO:0000313" key="1">
    <source>
        <dbReference type="Ensembl" id="ENSCINP00000031433.1"/>
    </source>
</evidence>
<protein>
    <submittedName>
        <fullName evidence="1">Uncharacterized protein</fullName>
    </submittedName>
</protein>
<organism evidence="1 2">
    <name type="scientific">Ciona intestinalis</name>
    <name type="common">Transparent sea squirt</name>
    <name type="synonym">Ascidia intestinalis</name>
    <dbReference type="NCBI Taxonomy" id="7719"/>
    <lineage>
        <taxon>Eukaryota</taxon>
        <taxon>Metazoa</taxon>
        <taxon>Chordata</taxon>
        <taxon>Tunicata</taxon>
        <taxon>Ascidiacea</taxon>
        <taxon>Phlebobranchia</taxon>
        <taxon>Cionidae</taxon>
        <taxon>Ciona</taxon>
    </lineage>
</organism>
<dbReference type="Ensembl" id="ENSCINT00000032892.1">
    <property type="protein sequence ID" value="ENSCINP00000031433.1"/>
    <property type="gene ID" value="ENSCING00000024545.1"/>
</dbReference>
<proteinExistence type="predicted"/>
<sequence>MIQVMVILFNISYPSPHFFEEKNVSFCSYYVALQHIQSWCVRKFYKYVFMTNINIHN</sequence>
<accession>H2XP50</accession>
<dbReference type="AlphaFoldDB" id="H2XP50"/>
<dbReference type="InParanoid" id="H2XP50"/>
<reference evidence="1" key="3">
    <citation type="submission" date="2025-09" db="UniProtKB">
        <authorList>
            <consortium name="Ensembl"/>
        </authorList>
    </citation>
    <scope>IDENTIFICATION</scope>
</reference>
<keyword evidence="2" id="KW-1185">Reference proteome</keyword>
<reference evidence="1" key="2">
    <citation type="submission" date="2025-08" db="UniProtKB">
        <authorList>
            <consortium name="Ensembl"/>
        </authorList>
    </citation>
    <scope>IDENTIFICATION</scope>
</reference>
<reference evidence="2" key="1">
    <citation type="journal article" date="2002" name="Science">
        <title>The draft genome of Ciona intestinalis: insights into chordate and vertebrate origins.</title>
        <authorList>
            <person name="Dehal P."/>
            <person name="Satou Y."/>
            <person name="Campbell R.K."/>
            <person name="Chapman J."/>
            <person name="Degnan B."/>
            <person name="De Tomaso A."/>
            <person name="Davidson B."/>
            <person name="Di Gregorio A."/>
            <person name="Gelpke M."/>
            <person name="Goodstein D.M."/>
            <person name="Harafuji N."/>
            <person name="Hastings K.E."/>
            <person name="Ho I."/>
            <person name="Hotta K."/>
            <person name="Huang W."/>
            <person name="Kawashima T."/>
            <person name="Lemaire P."/>
            <person name="Martinez D."/>
            <person name="Meinertzhagen I.A."/>
            <person name="Necula S."/>
            <person name="Nonaka M."/>
            <person name="Putnam N."/>
            <person name="Rash S."/>
            <person name="Saiga H."/>
            <person name="Satake M."/>
            <person name="Terry A."/>
            <person name="Yamada L."/>
            <person name="Wang H.G."/>
            <person name="Awazu S."/>
            <person name="Azumi K."/>
            <person name="Boore J."/>
            <person name="Branno M."/>
            <person name="Chin-Bow S."/>
            <person name="DeSantis R."/>
            <person name="Doyle S."/>
            <person name="Francino P."/>
            <person name="Keys D.N."/>
            <person name="Haga S."/>
            <person name="Hayashi H."/>
            <person name="Hino K."/>
            <person name="Imai K.S."/>
            <person name="Inaba K."/>
            <person name="Kano S."/>
            <person name="Kobayashi K."/>
            <person name="Kobayashi M."/>
            <person name="Lee B.I."/>
            <person name="Makabe K.W."/>
            <person name="Manohar C."/>
            <person name="Matassi G."/>
            <person name="Medina M."/>
            <person name="Mochizuki Y."/>
            <person name="Mount S."/>
            <person name="Morishita T."/>
            <person name="Miura S."/>
            <person name="Nakayama A."/>
            <person name="Nishizaka S."/>
            <person name="Nomoto H."/>
            <person name="Ohta F."/>
            <person name="Oishi K."/>
            <person name="Rigoutsos I."/>
            <person name="Sano M."/>
            <person name="Sasaki A."/>
            <person name="Sasakura Y."/>
            <person name="Shoguchi E."/>
            <person name="Shin-i T."/>
            <person name="Spagnuolo A."/>
            <person name="Stainier D."/>
            <person name="Suzuki M.M."/>
            <person name="Tassy O."/>
            <person name="Takatori N."/>
            <person name="Tokuoka M."/>
            <person name="Yagi K."/>
            <person name="Yoshizaki F."/>
            <person name="Wada S."/>
            <person name="Zhang C."/>
            <person name="Hyatt P.D."/>
            <person name="Larimer F."/>
            <person name="Detter C."/>
            <person name="Doggett N."/>
            <person name="Glavina T."/>
            <person name="Hawkins T."/>
            <person name="Richardson P."/>
            <person name="Lucas S."/>
            <person name="Kohara Y."/>
            <person name="Levine M."/>
            <person name="Satoh N."/>
            <person name="Rokhsar D.S."/>
        </authorList>
    </citation>
    <scope>NUCLEOTIDE SEQUENCE [LARGE SCALE GENOMIC DNA]</scope>
</reference>
<evidence type="ECO:0000313" key="2">
    <source>
        <dbReference type="Proteomes" id="UP000008144"/>
    </source>
</evidence>
<name>H2XP50_CIOIN</name>
<dbReference type="Proteomes" id="UP000008144">
    <property type="component" value="Unassembled WGS sequence"/>
</dbReference>
<dbReference type="HOGENOM" id="CLU_2995870_0_0_1"/>